<feature type="domain" description="MBG" evidence="1">
    <location>
        <begin position="2"/>
        <end position="83"/>
    </location>
</feature>
<name>A0A482IWA0_9BURK</name>
<dbReference type="Pfam" id="PF18676">
    <property type="entry name" value="MBG_2"/>
    <property type="match status" value="2"/>
</dbReference>
<evidence type="ECO:0000313" key="3">
    <source>
        <dbReference type="Proteomes" id="UP000253772"/>
    </source>
</evidence>
<sequence>MNASNATKTYGTSDPTLAYTTAGLVNGTVQSRDANGNLVNVTLADTAANTLTGSLGRQSGEGVGNYALTNGSLASTSNYALTINTTDAYESITPAVLTATASNATKIHGTADPVLDYTISGLANGTVQSRDENGNLVNVTLNDSAENMLTGSLGRQSGEGVGSYAIAAGNLALSLPKANYQLMVDTAGAMLTITPEKSRQSANSTVPPEQAPALACFADHARDTNGAANEKPVAGTLQGGFACMKQWDHPMDMKVVSTGIRQLQQ</sequence>
<accession>A0A482IWA0</accession>
<organism evidence="2 3">
    <name type="scientific">Cupriavidus metallidurans</name>
    <dbReference type="NCBI Taxonomy" id="119219"/>
    <lineage>
        <taxon>Bacteria</taxon>
        <taxon>Pseudomonadati</taxon>
        <taxon>Pseudomonadota</taxon>
        <taxon>Betaproteobacteria</taxon>
        <taxon>Burkholderiales</taxon>
        <taxon>Burkholderiaceae</taxon>
        <taxon>Cupriavidus</taxon>
    </lineage>
</organism>
<reference evidence="2 3" key="1">
    <citation type="submission" date="2019-03" db="EMBL/GenBank/DDBJ databases">
        <title>Comparative insights into the high quality Complete genome sequence of highly metal resistant Cupriavidus metallidurans strain BS1 isolated from a gold-copper mine.</title>
        <authorList>
            <person name="Mazhar H.S."/>
            <person name="Rensing C."/>
        </authorList>
    </citation>
    <scope>NUCLEOTIDE SEQUENCE [LARGE SCALE GENOMIC DNA]</scope>
    <source>
        <strain evidence="2 3">BS1</strain>
    </source>
</reference>
<dbReference type="InterPro" id="IPR041286">
    <property type="entry name" value="MBG_2"/>
</dbReference>
<dbReference type="Proteomes" id="UP000253772">
    <property type="component" value="Chromosome c2"/>
</dbReference>
<dbReference type="OrthoDB" id="218680at2"/>
<evidence type="ECO:0000313" key="2">
    <source>
        <dbReference type="EMBL" id="QBP12212.1"/>
    </source>
</evidence>
<gene>
    <name evidence="2" type="ORF">DDF84_020800</name>
</gene>
<dbReference type="EMBL" id="CP037901">
    <property type="protein sequence ID" value="QBP12212.1"/>
    <property type="molecule type" value="Genomic_DNA"/>
</dbReference>
<dbReference type="AlphaFoldDB" id="A0A482IWA0"/>
<evidence type="ECO:0000259" key="1">
    <source>
        <dbReference type="Pfam" id="PF18676"/>
    </source>
</evidence>
<protein>
    <recommendedName>
        <fullName evidence="1">MBG domain-containing protein</fullName>
    </recommendedName>
</protein>
<dbReference type="RefSeq" id="WP_133428591.1">
    <property type="nucleotide sequence ID" value="NZ_CP037901.1"/>
</dbReference>
<feature type="domain" description="MBG" evidence="1">
    <location>
        <begin position="97"/>
        <end position="184"/>
    </location>
</feature>
<proteinExistence type="predicted"/>